<gene>
    <name evidence="2" type="ORF">TSUD_59620</name>
</gene>
<name>A0A2Z6NBA7_TRISU</name>
<dbReference type="AlphaFoldDB" id="A0A2Z6NBA7"/>
<evidence type="ECO:0000313" key="2">
    <source>
        <dbReference type="EMBL" id="GAU28949.1"/>
    </source>
</evidence>
<sequence>MLFLRKTTSGVFLNFNTPCPNEDLDDNNNEVGDIANQGDQNQGHMDVDQENVRQENEETEGDNWDPLGRRYYFGMV</sequence>
<protein>
    <submittedName>
        <fullName evidence="2">Uncharacterized protein</fullName>
    </submittedName>
</protein>
<keyword evidence="3" id="KW-1185">Reference proteome</keyword>
<organism evidence="2 3">
    <name type="scientific">Trifolium subterraneum</name>
    <name type="common">Subterranean clover</name>
    <dbReference type="NCBI Taxonomy" id="3900"/>
    <lineage>
        <taxon>Eukaryota</taxon>
        <taxon>Viridiplantae</taxon>
        <taxon>Streptophyta</taxon>
        <taxon>Embryophyta</taxon>
        <taxon>Tracheophyta</taxon>
        <taxon>Spermatophyta</taxon>
        <taxon>Magnoliopsida</taxon>
        <taxon>eudicotyledons</taxon>
        <taxon>Gunneridae</taxon>
        <taxon>Pentapetalae</taxon>
        <taxon>rosids</taxon>
        <taxon>fabids</taxon>
        <taxon>Fabales</taxon>
        <taxon>Fabaceae</taxon>
        <taxon>Papilionoideae</taxon>
        <taxon>50 kb inversion clade</taxon>
        <taxon>NPAAA clade</taxon>
        <taxon>Hologalegina</taxon>
        <taxon>IRL clade</taxon>
        <taxon>Trifolieae</taxon>
        <taxon>Trifolium</taxon>
    </lineage>
</organism>
<evidence type="ECO:0000313" key="3">
    <source>
        <dbReference type="Proteomes" id="UP000242715"/>
    </source>
</evidence>
<accession>A0A2Z6NBA7</accession>
<dbReference type="Proteomes" id="UP000242715">
    <property type="component" value="Unassembled WGS sequence"/>
</dbReference>
<feature type="region of interest" description="Disordered" evidence="1">
    <location>
        <begin position="18"/>
        <end position="44"/>
    </location>
</feature>
<dbReference type="EMBL" id="DF973383">
    <property type="protein sequence ID" value="GAU28949.1"/>
    <property type="molecule type" value="Genomic_DNA"/>
</dbReference>
<reference evidence="3" key="1">
    <citation type="journal article" date="2017" name="Front. Plant Sci.">
        <title>Climate Clever Clovers: New Paradigm to Reduce the Environmental Footprint of Ruminants by Breeding Low Methanogenic Forages Utilizing Haplotype Variation.</title>
        <authorList>
            <person name="Kaur P."/>
            <person name="Appels R."/>
            <person name="Bayer P.E."/>
            <person name="Keeble-Gagnere G."/>
            <person name="Wang J."/>
            <person name="Hirakawa H."/>
            <person name="Shirasawa K."/>
            <person name="Vercoe P."/>
            <person name="Stefanova K."/>
            <person name="Durmic Z."/>
            <person name="Nichols P."/>
            <person name="Revell C."/>
            <person name="Isobe S.N."/>
            <person name="Edwards D."/>
            <person name="Erskine W."/>
        </authorList>
    </citation>
    <scope>NUCLEOTIDE SEQUENCE [LARGE SCALE GENOMIC DNA]</scope>
    <source>
        <strain evidence="3">cv. Daliak</strain>
    </source>
</reference>
<evidence type="ECO:0000256" key="1">
    <source>
        <dbReference type="SAM" id="MobiDB-lite"/>
    </source>
</evidence>
<proteinExistence type="predicted"/>